<proteinExistence type="predicted"/>
<keyword evidence="3" id="KW-1185">Reference proteome</keyword>
<evidence type="ECO:0000256" key="1">
    <source>
        <dbReference type="SAM" id="SignalP"/>
    </source>
</evidence>
<reference evidence="2 3" key="1">
    <citation type="submission" date="2016-10" db="EMBL/GenBank/DDBJ databases">
        <authorList>
            <person name="de Groot N.N."/>
        </authorList>
    </citation>
    <scope>NUCLEOTIDE SEQUENCE [LARGE SCALE GENOMIC DNA]</scope>
    <source>
        <strain evidence="2 3">HL3</strain>
    </source>
</reference>
<evidence type="ECO:0000313" key="3">
    <source>
        <dbReference type="Proteomes" id="UP000198611"/>
    </source>
</evidence>
<dbReference type="Pfam" id="PF09912">
    <property type="entry name" value="DUF2141"/>
    <property type="match status" value="1"/>
</dbReference>
<dbReference type="OrthoDB" id="869379at2"/>
<feature type="signal peptide" evidence="1">
    <location>
        <begin position="1"/>
        <end position="24"/>
    </location>
</feature>
<evidence type="ECO:0000313" key="2">
    <source>
        <dbReference type="EMBL" id="SFD48663.1"/>
    </source>
</evidence>
<name>A0A1I1SXK2_9GAMM</name>
<sequence length="143" mass="15075">MRRRLLTGVTAAMAAGLLAGPVAAADLTVEVAGVAGESGQVRVDLYADAETFREPEQALHRDAVPAREGTATFAFEDLEPGRYAVIAYHDEDGDGGMDRFLGMIPTEPWGLSNNIQVSGPPAFDDAAFDLPASGTVVTIRLND</sequence>
<organism evidence="2 3">
    <name type="scientific">Thiohalospira halophila DSM 15071</name>
    <dbReference type="NCBI Taxonomy" id="1123397"/>
    <lineage>
        <taxon>Bacteria</taxon>
        <taxon>Pseudomonadati</taxon>
        <taxon>Pseudomonadota</taxon>
        <taxon>Gammaproteobacteria</taxon>
        <taxon>Thiohalospirales</taxon>
        <taxon>Thiohalospiraceae</taxon>
        <taxon>Thiohalospira</taxon>
    </lineage>
</organism>
<dbReference type="InterPro" id="IPR018673">
    <property type="entry name" value="DUF2141"/>
</dbReference>
<dbReference type="EMBL" id="FOMJ01000005">
    <property type="protein sequence ID" value="SFD48663.1"/>
    <property type="molecule type" value="Genomic_DNA"/>
</dbReference>
<dbReference type="AlphaFoldDB" id="A0A1I1SXK2"/>
<dbReference type="RefSeq" id="WP_093428399.1">
    <property type="nucleotide sequence ID" value="NZ_FOMJ01000005.1"/>
</dbReference>
<dbReference type="Proteomes" id="UP000198611">
    <property type="component" value="Unassembled WGS sequence"/>
</dbReference>
<dbReference type="STRING" id="1123397.SAMN05660831_01762"/>
<feature type="chain" id="PRO_5011629588" evidence="1">
    <location>
        <begin position="25"/>
        <end position="143"/>
    </location>
</feature>
<gene>
    <name evidence="2" type="ORF">SAMN05660831_01762</name>
</gene>
<keyword evidence="1" id="KW-0732">Signal</keyword>
<accession>A0A1I1SXK2</accession>
<protein>
    <submittedName>
        <fullName evidence="2">Uncharacterized conserved protein, DUF2141 family</fullName>
    </submittedName>
</protein>